<organism evidence="3 4">
    <name type="scientific">Candidatus Daviesbacteria bacterium GW2011_GWC2_40_12</name>
    <dbReference type="NCBI Taxonomy" id="1618431"/>
    <lineage>
        <taxon>Bacteria</taxon>
        <taxon>Candidatus Daviesiibacteriota</taxon>
    </lineage>
</organism>
<evidence type="ECO:0000256" key="1">
    <source>
        <dbReference type="SAM" id="MobiDB-lite"/>
    </source>
</evidence>
<keyword evidence="2" id="KW-0472">Membrane</keyword>
<feature type="compositionally biased region" description="Basic and acidic residues" evidence="1">
    <location>
        <begin position="1"/>
        <end position="28"/>
    </location>
</feature>
<accession>A0A0G0TUP5</accession>
<protein>
    <recommendedName>
        <fullName evidence="5">DUF5673 domain-containing protein</fullName>
    </recommendedName>
</protein>
<dbReference type="Proteomes" id="UP000034881">
    <property type="component" value="Unassembled WGS sequence"/>
</dbReference>
<evidence type="ECO:0000256" key="2">
    <source>
        <dbReference type="SAM" id="Phobius"/>
    </source>
</evidence>
<dbReference type="EMBL" id="LBYB01000009">
    <property type="protein sequence ID" value="KKR41602.1"/>
    <property type="molecule type" value="Genomic_DNA"/>
</dbReference>
<evidence type="ECO:0000313" key="3">
    <source>
        <dbReference type="EMBL" id="KKR41602.1"/>
    </source>
</evidence>
<keyword evidence="2" id="KW-1133">Transmembrane helix</keyword>
<gene>
    <name evidence="3" type="ORF">UT77_C0009G0060</name>
</gene>
<feature type="region of interest" description="Disordered" evidence="1">
    <location>
        <begin position="1"/>
        <end position="29"/>
    </location>
</feature>
<proteinExistence type="predicted"/>
<feature type="transmembrane region" description="Helical" evidence="2">
    <location>
        <begin position="84"/>
        <end position="102"/>
    </location>
</feature>
<evidence type="ECO:0000313" key="4">
    <source>
        <dbReference type="Proteomes" id="UP000034881"/>
    </source>
</evidence>
<reference evidence="3 4" key="1">
    <citation type="journal article" date="2015" name="Nature">
        <title>rRNA introns, odd ribosomes, and small enigmatic genomes across a large radiation of phyla.</title>
        <authorList>
            <person name="Brown C.T."/>
            <person name="Hug L.A."/>
            <person name="Thomas B.C."/>
            <person name="Sharon I."/>
            <person name="Castelle C.J."/>
            <person name="Singh A."/>
            <person name="Wilkins M.J."/>
            <person name="Williams K.H."/>
            <person name="Banfield J.F."/>
        </authorList>
    </citation>
    <scope>NUCLEOTIDE SEQUENCE [LARGE SCALE GENOMIC DNA]</scope>
</reference>
<feature type="transmembrane region" description="Helical" evidence="2">
    <location>
        <begin position="61"/>
        <end position="78"/>
    </location>
</feature>
<evidence type="ECO:0008006" key="5">
    <source>
        <dbReference type="Google" id="ProtNLM"/>
    </source>
</evidence>
<comment type="caution">
    <text evidence="3">The sequence shown here is derived from an EMBL/GenBank/DDBJ whole genome shotgun (WGS) entry which is preliminary data.</text>
</comment>
<keyword evidence="2" id="KW-0812">Transmembrane</keyword>
<dbReference type="AlphaFoldDB" id="A0A0G0TUP5"/>
<sequence>MPKDNPEKHQQNPPKKEHPKNPPEENLGHEFFTPKMMETEEIETLLSWEAPSRPFRKKDRSYYTTLAIIVILLVLILLLAKEFLLIATLLSLAFVAYVLAFVPPHKVTYRISTQGITIGEDFYLWHYLDAFWFKKKDGSNILHIQTRLRFPAQLMLVLEEHDEEKVKKTVAKFLPYVEVPYKSWMEKWSEGLQKHFPLENTHR</sequence>
<name>A0A0G0TUP5_9BACT</name>